<sequence>MPTQKLALIFCFLTSRGGPVSHRSPPLRQFQLRPQRLSGHNGTPRSSSVAVSTAAFSETSFVFARSRSLRCCKPDNLPPRHSCMSSKPPDEIRKTYLEHSF</sequence>
<protein>
    <recommendedName>
        <fullName evidence="3">Secreted protein</fullName>
    </recommendedName>
</protein>
<dbReference type="AlphaFoldDB" id="A0AAV6SFT9"/>
<keyword evidence="2" id="KW-1185">Reference proteome</keyword>
<organism evidence="1 2">
    <name type="scientific">Solea senegalensis</name>
    <name type="common">Senegalese sole</name>
    <dbReference type="NCBI Taxonomy" id="28829"/>
    <lineage>
        <taxon>Eukaryota</taxon>
        <taxon>Metazoa</taxon>
        <taxon>Chordata</taxon>
        <taxon>Craniata</taxon>
        <taxon>Vertebrata</taxon>
        <taxon>Euteleostomi</taxon>
        <taxon>Actinopterygii</taxon>
        <taxon>Neopterygii</taxon>
        <taxon>Teleostei</taxon>
        <taxon>Neoteleostei</taxon>
        <taxon>Acanthomorphata</taxon>
        <taxon>Carangaria</taxon>
        <taxon>Pleuronectiformes</taxon>
        <taxon>Pleuronectoidei</taxon>
        <taxon>Soleidae</taxon>
        <taxon>Solea</taxon>
    </lineage>
</organism>
<accession>A0AAV6SFT9</accession>
<evidence type="ECO:0000313" key="2">
    <source>
        <dbReference type="Proteomes" id="UP000693946"/>
    </source>
</evidence>
<dbReference type="Proteomes" id="UP000693946">
    <property type="component" value="Linkage Group LG13"/>
</dbReference>
<evidence type="ECO:0000313" key="1">
    <source>
        <dbReference type="EMBL" id="KAG7515663.1"/>
    </source>
</evidence>
<evidence type="ECO:0008006" key="3">
    <source>
        <dbReference type="Google" id="ProtNLM"/>
    </source>
</evidence>
<name>A0AAV6SFT9_SOLSE</name>
<gene>
    <name evidence="1" type="ORF">JOB18_013081</name>
</gene>
<proteinExistence type="predicted"/>
<reference evidence="1 2" key="1">
    <citation type="journal article" date="2021" name="Sci. Rep.">
        <title>Chromosome anchoring in Senegalese sole (Solea senegalensis) reveals sex-associated markers and genome rearrangements in flatfish.</title>
        <authorList>
            <person name="Guerrero-Cozar I."/>
            <person name="Gomez-Garrido J."/>
            <person name="Berbel C."/>
            <person name="Martinez-Blanch J.F."/>
            <person name="Alioto T."/>
            <person name="Claros M.G."/>
            <person name="Gagnaire P.A."/>
            <person name="Manchado M."/>
        </authorList>
    </citation>
    <scope>NUCLEOTIDE SEQUENCE [LARGE SCALE GENOMIC DNA]</scope>
    <source>
        <strain evidence="1">Sse05_10M</strain>
    </source>
</reference>
<dbReference type="EMBL" id="JAGKHQ010000005">
    <property type="protein sequence ID" value="KAG7515663.1"/>
    <property type="molecule type" value="Genomic_DNA"/>
</dbReference>
<comment type="caution">
    <text evidence="1">The sequence shown here is derived from an EMBL/GenBank/DDBJ whole genome shotgun (WGS) entry which is preliminary data.</text>
</comment>